<evidence type="ECO:0000256" key="5">
    <source>
        <dbReference type="ARBA" id="ARBA00022991"/>
    </source>
</evidence>
<feature type="domain" description="PAS" evidence="7">
    <location>
        <begin position="272"/>
        <end position="293"/>
    </location>
</feature>
<dbReference type="CDD" id="cd00130">
    <property type="entry name" value="PAS"/>
    <property type="match status" value="2"/>
</dbReference>
<evidence type="ECO:0000256" key="6">
    <source>
        <dbReference type="ARBA" id="ARBA00023170"/>
    </source>
</evidence>
<dbReference type="PROSITE" id="PS50113">
    <property type="entry name" value="PAC"/>
    <property type="match status" value="1"/>
</dbReference>
<dbReference type="AlphaFoldDB" id="A0A7C9CSK8"/>
<evidence type="ECO:0000259" key="7">
    <source>
        <dbReference type="PROSITE" id="PS50112"/>
    </source>
</evidence>
<keyword evidence="3" id="KW-0285">Flavoprotein</keyword>
<evidence type="ECO:0000256" key="2">
    <source>
        <dbReference type="ARBA" id="ARBA00022606"/>
    </source>
</evidence>
<keyword evidence="1" id="KW-0600">Photoreceptor protein</keyword>
<dbReference type="InterPro" id="IPR001610">
    <property type="entry name" value="PAC"/>
</dbReference>
<evidence type="ECO:0000313" key="9">
    <source>
        <dbReference type="EMBL" id="MBA4624682.1"/>
    </source>
</evidence>
<evidence type="ECO:0000256" key="4">
    <source>
        <dbReference type="ARBA" id="ARBA00022643"/>
    </source>
</evidence>
<proteinExistence type="predicted"/>
<sequence>MERQLELIEGSFDACFSNGVSEALDELPHNFTISDPCISGHPIVFVSRGFLEMLGYSKEEVIGRNGRMFQGEGTCRRSVMEIREAIREEREIQVSLLNYRKDGTPFWILFHLSPVFRDEDGRAVHFIAVQVPIARSPLRSRSGHRSNEICLSEDGFKSFQMLHRSCRRELRSDTMLELRHGLEFDCVLDTDKGLDVEELCEAGELEKQKATSAINNILSVLTQFSVLRGQSVSARRCSVDGRGLLNSVLLTSLGRIKQSFVLIDPHLPSKPVVYASDEFLKLTGYKRHEVLGRGHRLLSCLETDPLTLLQITESIESGKPCTARVLGCRKDLTPFWNRLHISPVRNASGKVLVASGSVDN</sequence>
<dbReference type="SMART" id="SM00086">
    <property type="entry name" value="PAC"/>
    <property type="match status" value="2"/>
</dbReference>
<dbReference type="SUPFAM" id="SSF55785">
    <property type="entry name" value="PYP-like sensor domain (PAS domain)"/>
    <property type="match status" value="2"/>
</dbReference>
<accession>A0A7C9CSK8</accession>
<organism evidence="9">
    <name type="scientific">Opuntia streptacantha</name>
    <name type="common">Prickly pear cactus</name>
    <name type="synonym">Opuntia cardona</name>
    <dbReference type="NCBI Taxonomy" id="393608"/>
    <lineage>
        <taxon>Eukaryota</taxon>
        <taxon>Viridiplantae</taxon>
        <taxon>Streptophyta</taxon>
        <taxon>Embryophyta</taxon>
        <taxon>Tracheophyta</taxon>
        <taxon>Spermatophyta</taxon>
        <taxon>Magnoliopsida</taxon>
        <taxon>eudicotyledons</taxon>
        <taxon>Gunneridae</taxon>
        <taxon>Pentapetalae</taxon>
        <taxon>Caryophyllales</taxon>
        <taxon>Cactineae</taxon>
        <taxon>Cactaceae</taxon>
        <taxon>Opuntioideae</taxon>
        <taxon>Opuntia</taxon>
    </lineage>
</organism>
<evidence type="ECO:0000256" key="1">
    <source>
        <dbReference type="ARBA" id="ARBA00022543"/>
    </source>
</evidence>
<dbReference type="InterPro" id="IPR000700">
    <property type="entry name" value="PAS-assoc_C"/>
</dbReference>
<dbReference type="PANTHER" id="PTHR47429">
    <property type="entry name" value="PROTEIN TWIN LOV 1"/>
    <property type="match status" value="1"/>
</dbReference>
<keyword evidence="5" id="KW-0157">Chromophore</keyword>
<dbReference type="EMBL" id="GISG01048684">
    <property type="protein sequence ID" value="MBA4624682.1"/>
    <property type="molecule type" value="Transcribed_RNA"/>
</dbReference>
<dbReference type="GO" id="GO:0009637">
    <property type="term" value="P:response to blue light"/>
    <property type="evidence" value="ECO:0007669"/>
    <property type="project" value="UniProtKB-ARBA"/>
</dbReference>
<feature type="domain" description="PAC" evidence="8">
    <location>
        <begin position="90"/>
        <end position="145"/>
    </location>
</feature>
<dbReference type="InterPro" id="IPR000014">
    <property type="entry name" value="PAS"/>
</dbReference>
<keyword evidence="6" id="KW-0675">Receptor</keyword>
<dbReference type="GO" id="GO:0009881">
    <property type="term" value="F:photoreceptor activity"/>
    <property type="evidence" value="ECO:0007669"/>
    <property type="project" value="UniProtKB-KW"/>
</dbReference>
<dbReference type="GO" id="GO:0005634">
    <property type="term" value="C:nucleus"/>
    <property type="evidence" value="ECO:0007669"/>
    <property type="project" value="TreeGrafter"/>
</dbReference>
<evidence type="ECO:0000259" key="8">
    <source>
        <dbReference type="PROSITE" id="PS50113"/>
    </source>
</evidence>
<name>A0A7C9CSK8_OPUST</name>
<keyword evidence="2" id="KW-0716">Sensory transduction</keyword>
<protein>
    <recommendedName>
        <fullName evidence="10">LOV domain-containing protein</fullName>
    </recommendedName>
</protein>
<dbReference type="PROSITE" id="PS50112">
    <property type="entry name" value="PAS"/>
    <property type="match status" value="2"/>
</dbReference>
<dbReference type="PANTHER" id="PTHR47429:SF2">
    <property type="entry name" value="PROTEIN TWIN LOV 1"/>
    <property type="match status" value="1"/>
</dbReference>
<keyword evidence="4" id="KW-0288">FMN</keyword>
<evidence type="ECO:0000256" key="3">
    <source>
        <dbReference type="ARBA" id="ARBA00022630"/>
    </source>
</evidence>
<reference evidence="9" key="2">
    <citation type="submission" date="2020-07" db="EMBL/GenBank/DDBJ databases">
        <authorList>
            <person name="Vera ALvarez R."/>
            <person name="Arias-Moreno D.M."/>
            <person name="Jimenez-Jacinto V."/>
            <person name="Jimenez-Bremont J.F."/>
            <person name="Swaminathan K."/>
            <person name="Moose S.P."/>
            <person name="Guerrero-Gonzalez M.L."/>
            <person name="Marino-Ramirez L."/>
            <person name="Landsman D."/>
            <person name="Rodriguez-Kessler M."/>
            <person name="Delgado-Sanchez P."/>
        </authorList>
    </citation>
    <scope>NUCLEOTIDE SEQUENCE</scope>
    <source>
        <tissue evidence="9">Cladode</tissue>
    </source>
</reference>
<dbReference type="Pfam" id="PF13426">
    <property type="entry name" value="PAS_9"/>
    <property type="match status" value="2"/>
</dbReference>
<evidence type="ECO:0008006" key="10">
    <source>
        <dbReference type="Google" id="ProtNLM"/>
    </source>
</evidence>
<feature type="domain" description="PAS" evidence="7">
    <location>
        <begin position="39"/>
        <end position="65"/>
    </location>
</feature>
<dbReference type="NCBIfam" id="TIGR00229">
    <property type="entry name" value="sensory_box"/>
    <property type="match status" value="2"/>
</dbReference>
<dbReference type="Gene3D" id="3.30.450.20">
    <property type="entry name" value="PAS domain"/>
    <property type="match status" value="2"/>
</dbReference>
<dbReference type="InterPro" id="IPR035965">
    <property type="entry name" value="PAS-like_dom_sf"/>
</dbReference>
<reference evidence="9" key="1">
    <citation type="journal article" date="2013" name="J. Plant Res.">
        <title>Effect of fungi and light on seed germination of three Opuntia species from semiarid lands of central Mexico.</title>
        <authorList>
            <person name="Delgado-Sanchez P."/>
            <person name="Jimenez-Bremont J.F."/>
            <person name="Guerrero-Gonzalez Mde L."/>
            <person name="Flores J."/>
        </authorList>
    </citation>
    <scope>NUCLEOTIDE SEQUENCE</scope>
    <source>
        <tissue evidence="9">Cladode</tissue>
    </source>
</reference>